<reference evidence="6 7" key="1">
    <citation type="submission" date="2017-07" db="EMBL/GenBank/DDBJ databases">
        <title>Draft sequence of Rhodococcus enclensis 23b-28.</title>
        <authorList>
            <person name="Besaury L."/>
            <person name="Sancelme M."/>
            <person name="Amato P."/>
            <person name="Lallement A."/>
            <person name="Delort A.-M."/>
        </authorList>
    </citation>
    <scope>NUCLEOTIDE SEQUENCE [LARGE SCALE GENOMIC DNA]</scope>
    <source>
        <strain evidence="6 7">23b-28</strain>
    </source>
</reference>
<evidence type="ECO:0000256" key="1">
    <source>
        <dbReference type="ARBA" id="ARBA00004196"/>
    </source>
</evidence>
<comment type="similarity">
    <text evidence="2">Belongs to the bacterial solute-binding protein 8 family.</text>
</comment>
<evidence type="ECO:0000256" key="4">
    <source>
        <dbReference type="ARBA" id="ARBA00022729"/>
    </source>
</evidence>
<organism evidence="6 7">
    <name type="scientific">Rhodococcus qingshengii</name>
    <dbReference type="NCBI Taxonomy" id="334542"/>
    <lineage>
        <taxon>Bacteria</taxon>
        <taxon>Bacillati</taxon>
        <taxon>Actinomycetota</taxon>
        <taxon>Actinomycetes</taxon>
        <taxon>Mycobacteriales</taxon>
        <taxon>Nocardiaceae</taxon>
        <taxon>Rhodococcus</taxon>
        <taxon>Rhodococcus erythropolis group</taxon>
    </lineage>
</organism>
<dbReference type="PANTHER" id="PTHR30532">
    <property type="entry name" value="IRON III DICITRATE-BINDING PERIPLASMIC PROTEIN"/>
    <property type="match status" value="1"/>
</dbReference>
<gene>
    <name evidence="6" type="ORF">CHR55_05030</name>
</gene>
<feature type="domain" description="Fe/B12 periplasmic-binding" evidence="5">
    <location>
        <begin position="93"/>
        <end position="356"/>
    </location>
</feature>
<accession>A0A2A5JGE8</accession>
<dbReference type="PROSITE" id="PS50983">
    <property type="entry name" value="FE_B12_PBP"/>
    <property type="match status" value="1"/>
</dbReference>
<comment type="caution">
    <text evidence="6">The sequence shown here is derived from an EMBL/GenBank/DDBJ whole genome shotgun (WGS) entry which is preliminary data.</text>
</comment>
<name>A0A2A5JGE8_RHOSG</name>
<comment type="subcellular location">
    <subcellularLocation>
        <location evidence="1">Cell envelope</location>
    </subcellularLocation>
</comment>
<dbReference type="GO" id="GO:0030288">
    <property type="term" value="C:outer membrane-bounded periplasmic space"/>
    <property type="evidence" value="ECO:0007669"/>
    <property type="project" value="TreeGrafter"/>
</dbReference>
<evidence type="ECO:0000313" key="6">
    <source>
        <dbReference type="EMBL" id="PCK28674.1"/>
    </source>
</evidence>
<dbReference type="GO" id="GO:1901678">
    <property type="term" value="P:iron coordination entity transport"/>
    <property type="evidence" value="ECO:0007669"/>
    <property type="project" value="UniProtKB-ARBA"/>
</dbReference>
<proteinExistence type="inferred from homology"/>
<evidence type="ECO:0000256" key="2">
    <source>
        <dbReference type="ARBA" id="ARBA00008814"/>
    </source>
</evidence>
<protein>
    <submittedName>
        <fullName evidence="6">ABC transporter substrate-binding protein</fullName>
    </submittedName>
</protein>
<dbReference type="Gene3D" id="3.40.50.1980">
    <property type="entry name" value="Nitrogenase molybdenum iron protein domain"/>
    <property type="match status" value="2"/>
</dbReference>
<dbReference type="AlphaFoldDB" id="A0A2A5JGE8"/>
<dbReference type="SUPFAM" id="SSF53807">
    <property type="entry name" value="Helical backbone' metal receptor"/>
    <property type="match status" value="1"/>
</dbReference>
<sequence>MIWYRQPYDRYGLRPKGIEKMLTNTPTVPDERVWQELVDALTRRQFGIGAGMAAVATILSSCSSSDGSGADDDAQMRTVTTPLGTYDIPTNPKRVLAVDARTDLELAIALELPVFGYNISPVTKWVPADGSAEYLSDKPNLEQILGLAPDLIICVNADNEYWPAAKLQAIAPVLTTESKQTWRENLTRLSDWLGRTPTMDRLITDYDALITDIRTRHASAIAGKTVASLSYSPDKATIYIDSLPVSEETGKKNRQPTDMTLADIGGRTLNTTGFDNQGRLSIEEMDRLQGCDAFMVSVTDSNDTTFEQLSDTKLWQRLPAVQAGNVTVLQGSTYYGSIYTNMYVAKGWDDLYSTLD</sequence>
<dbReference type="Pfam" id="PF01497">
    <property type="entry name" value="Peripla_BP_2"/>
    <property type="match status" value="1"/>
</dbReference>
<dbReference type="EMBL" id="NOVD01000002">
    <property type="protein sequence ID" value="PCK28674.1"/>
    <property type="molecule type" value="Genomic_DNA"/>
</dbReference>
<keyword evidence="4" id="KW-0732">Signal</keyword>
<dbReference type="PANTHER" id="PTHR30532:SF1">
    <property type="entry name" value="IRON(3+)-HYDROXAMATE-BINDING PROTEIN FHUD"/>
    <property type="match status" value="1"/>
</dbReference>
<dbReference type="InterPro" id="IPR002491">
    <property type="entry name" value="ABC_transptr_periplasmic_BD"/>
</dbReference>
<dbReference type="InterPro" id="IPR051313">
    <property type="entry name" value="Bact_iron-sidero_bind"/>
</dbReference>
<evidence type="ECO:0000313" key="7">
    <source>
        <dbReference type="Proteomes" id="UP000230886"/>
    </source>
</evidence>
<evidence type="ECO:0000256" key="3">
    <source>
        <dbReference type="ARBA" id="ARBA00022448"/>
    </source>
</evidence>
<evidence type="ECO:0000259" key="5">
    <source>
        <dbReference type="PROSITE" id="PS50983"/>
    </source>
</evidence>
<keyword evidence="3" id="KW-0813">Transport</keyword>
<dbReference type="Proteomes" id="UP000230886">
    <property type="component" value="Unassembled WGS sequence"/>
</dbReference>